<feature type="transmembrane region" description="Helical" evidence="1">
    <location>
        <begin position="6"/>
        <end position="25"/>
    </location>
</feature>
<gene>
    <name evidence="2" type="ORF">LCGC14_2606970</name>
</gene>
<keyword evidence="1" id="KW-0812">Transmembrane</keyword>
<reference evidence="2" key="1">
    <citation type="journal article" date="2015" name="Nature">
        <title>Complex archaea that bridge the gap between prokaryotes and eukaryotes.</title>
        <authorList>
            <person name="Spang A."/>
            <person name="Saw J.H."/>
            <person name="Jorgensen S.L."/>
            <person name="Zaremba-Niedzwiedzka K."/>
            <person name="Martijn J."/>
            <person name="Lind A.E."/>
            <person name="van Eijk R."/>
            <person name="Schleper C."/>
            <person name="Guy L."/>
            <person name="Ettema T.J."/>
        </authorList>
    </citation>
    <scope>NUCLEOTIDE SEQUENCE</scope>
</reference>
<comment type="caution">
    <text evidence="2">The sequence shown here is derived from an EMBL/GenBank/DDBJ whole genome shotgun (WGS) entry which is preliminary data.</text>
</comment>
<name>A0A0F9CI31_9ZZZZ</name>
<sequence>MERLMFIGTLIICGVLMAIHDIQAIRRRDKVRHIPYGEETEGGNGE</sequence>
<evidence type="ECO:0000256" key="1">
    <source>
        <dbReference type="SAM" id="Phobius"/>
    </source>
</evidence>
<keyword evidence="1" id="KW-0472">Membrane</keyword>
<dbReference type="EMBL" id="LAZR01044158">
    <property type="protein sequence ID" value="KKL05346.1"/>
    <property type="molecule type" value="Genomic_DNA"/>
</dbReference>
<keyword evidence="1" id="KW-1133">Transmembrane helix</keyword>
<dbReference type="AlphaFoldDB" id="A0A0F9CI31"/>
<proteinExistence type="predicted"/>
<protein>
    <submittedName>
        <fullName evidence="2">Uncharacterized protein</fullName>
    </submittedName>
</protein>
<evidence type="ECO:0000313" key="2">
    <source>
        <dbReference type="EMBL" id="KKL05346.1"/>
    </source>
</evidence>
<organism evidence="2">
    <name type="scientific">marine sediment metagenome</name>
    <dbReference type="NCBI Taxonomy" id="412755"/>
    <lineage>
        <taxon>unclassified sequences</taxon>
        <taxon>metagenomes</taxon>
        <taxon>ecological metagenomes</taxon>
    </lineage>
</organism>
<accession>A0A0F9CI31</accession>